<evidence type="ECO:0008006" key="4">
    <source>
        <dbReference type="Google" id="ProtNLM"/>
    </source>
</evidence>
<reference evidence="3" key="1">
    <citation type="journal article" date="2013" name="Nat. Genet.">
        <title>The Capsella rubella genome and the genomic consequences of rapid mating system evolution.</title>
        <authorList>
            <person name="Slotte T."/>
            <person name="Hazzouri K.M."/>
            <person name="Agren J.A."/>
            <person name="Koenig D."/>
            <person name="Maumus F."/>
            <person name="Guo Y.L."/>
            <person name="Steige K."/>
            <person name="Platts A.E."/>
            <person name="Escobar J.S."/>
            <person name="Newman L.K."/>
            <person name="Wang W."/>
            <person name="Mandakova T."/>
            <person name="Vello E."/>
            <person name="Smith L.M."/>
            <person name="Henz S.R."/>
            <person name="Steffen J."/>
            <person name="Takuno S."/>
            <person name="Brandvain Y."/>
            <person name="Coop G."/>
            <person name="Andolfatto P."/>
            <person name="Hu T.T."/>
            <person name="Blanchette M."/>
            <person name="Clark R.M."/>
            <person name="Quesneville H."/>
            <person name="Nordborg M."/>
            <person name="Gaut B.S."/>
            <person name="Lysak M.A."/>
            <person name="Jenkins J."/>
            <person name="Grimwood J."/>
            <person name="Chapman J."/>
            <person name="Prochnik S."/>
            <person name="Shu S."/>
            <person name="Rokhsar D."/>
            <person name="Schmutz J."/>
            <person name="Weigel D."/>
            <person name="Wright S.I."/>
        </authorList>
    </citation>
    <scope>NUCLEOTIDE SEQUENCE [LARGE SCALE GENOMIC DNA]</scope>
    <source>
        <strain evidence="3">cv. Monte Gargano</strain>
    </source>
</reference>
<evidence type="ECO:0000256" key="1">
    <source>
        <dbReference type="SAM" id="MobiDB-lite"/>
    </source>
</evidence>
<keyword evidence="3" id="KW-1185">Reference proteome</keyword>
<evidence type="ECO:0000313" key="3">
    <source>
        <dbReference type="Proteomes" id="UP000029121"/>
    </source>
</evidence>
<feature type="compositionally biased region" description="Polar residues" evidence="1">
    <location>
        <begin position="232"/>
        <end position="241"/>
    </location>
</feature>
<protein>
    <recommendedName>
        <fullName evidence="4">K-box domain-containing protein</fullName>
    </recommendedName>
</protein>
<feature type="region of interest" description="Disordered" evidence="1">
    <location>
        <begin position="222"/>
        <end position="241"/>
    </location>
</feature>
<dbReference type="Proteomes" id="UP000029121">
    <property type="component" value="Unassembled WGS sequence"/>
</dbReference>
<evidence type="ECO:0000313" key="2">
    <source>
        <dbReference type="EMBL" id="EOA27800.1"/>
    </source>
</evidence>
<dbReference type="EMBL" id="KB870808">
    <property type="protein sequence ID" value="EOA27800.1"/>
    <property type="molecule type" value="Genomic_DNA"/>
</dbReference>
<proteinExistence type="predicted"/>
<accession>R0HR67</accession>
<organism evidence="2 3">
    <name type="scientific">Capsella rubella</name>
    <dbReference type="NCBI Taxonomy" id="81985"/>
    <lineage>
        <taxon>Eukaryota</taxon>
        <taxon>Viridiplantae</taxon>
        <taxon>Streptophyta</taxon>
        <taxon>Embryophyta</taxon>
        <taxon>Tracheophyta</taxon>
        <taxon>Spermatophyta</taxon>
        <taxon>Magnoliopsida</taxon>
        <taxon>eudicotyledons</taxon>
        <taxon>Gunneridae</taxon>
        <taxon>Pentapetalae</taxon>
        <taxon>rosids</taxon>
        <taxon>malvids</taxon>
        <taxon>Brassicales</taxon>
        <taxon>Brassicaceae</taxon>
        <taxon>Camelineae</taxon>
        <taxon>Capsella</taxon>
    </lineage>
</organism>
<gene>
    <name evidence="2" type="ORF">CARUB_v10023952mg</name>
</gene>
<dbReference type="AlphaFoldDB" id="R0HR67"/>
<sequence>MGRGRLKVKLKGKGRIRMKLKETKKVRELCDFCGFSSSSSILRYYYEQRSHEPDHKAVMSMEKELKRLRLVTRRMTCKDLDGLTFPELLLLEGHLKSVLLIVKDQKKKIKLEEDERLHKQKKEAEHGANGMRRGVFFPCKFSTSRLGERQEKPNGLSPLLKMKREYERRVSESLQSEFERLWLFNERMNGRELEGMTSYELTLLHIQILRATQGLMDQEENKLQGREKSLFGTPTRNQSLG</sequence>
<name>R0HR67_9BRAS</name>